<gene>
    <name evidence="1" type="ORF">BDA96_06G124200</name>
</gene>
<dbReference type="EMBL" id="CM027685">
    <property type="protein sequence ID" value="KAG0526192.1"/>
    <property type="molecule type" value="Genomic_DNA"/>
</dbReference>
<evidence type="ECO:0000313" key="1">
    <source>
        <dbReference type="EMBL" id="KAG0526192.1"/>
    </source>
</evidence>
<dbReference type="Proteomes" id="UP000807115">
    <property type="component" value="Chromosome 6"/>
</dbReference>
<dbReference type="AlphaFoldDB" id="A0A921QSL9"/>
<protein>
    <submittedName>
        <fullName evidence="1">Uncharacterized protein</fullName>
    </submittedName>
</protein>
<sequence length="122" mass="12967">MRHGGAAVDVAWWRVTPRSGQRQPGSAAPGRCNGLEACSSGRTLPCLAACCSGTCRGMVTCSSGVTSSARMLAMTAFSVVRFGRGLLMPLFLGDQRPFGIGFSTSLRQSLCFQSLFYLTSEF</sequence>
<evidence type="ECO:0000313" key="2">
    <source>
        <dbReference type="Proteomes" id="UP000807115"/>
    </source>
</evidence>
<name>A0A921QSL9_SORBI</name>
<reference evidence="1" key="1">
    <citation type="journal article" date="2019" name="BMC Genomics">
        <title>A new reference genome for Sorghum bicolor reveals high levels of sequence similarity between sweet and grain genotypes: implications for the genetics of sugar metabolism.</title>
        <authorList>
            <person name="Cooper E.A."/>
            <person name="Brenton Z.W."/>
            <person name="Flinn B.S."/>
            <person name="Jenkins J."/>
            <person name="Shu S."/>
            <person name="Flowers D."/>
            <person name="Luo F."/>
            <person name="Wang Y."/>
            <person name="Xia P."/>
            <person name="Barry K."/>
            <person name="Daum C."/>
            <person name="Lipzen A."/>
            <person name="Yoshinaga Y."/>
            <person name="Schmutz J."/>
            <person name="Saski C."/>
            <person name="Vermerris W."/>
            <person name="Kresovich S."/>
        </authorList>
    </citation>
    <scope>NUCLEOTIDE SEQUENCE</scope>
</reference>
<comment type="caution">
    <text evidence="1">The sequence shown here is derived from an EMBL/GenBank/DDBJ whole genome shotgun (WGS) entry which is preliminary data.</text>
</comment>
<accession>A0A921QSL9</accession>
<organism evidence="1 2">
    <name type="scientific">Sorghum bicolor</name>
    <name type="common">Sorghum</name>
    <name type="synonym">Sorghum vulgare</name>
    <dbReference type="NCBI Taxonomy" id="4558"/>
    <lineage>
        <taxon>Eukaryota</taxon>
        <taxon>Viridiplantae</taxon>
        <taxon>Streptophyta</taxon>
        <taxon>Embryophyta</taxon>
        <taxon>Tracheophyta</taxon>
        <taxon>Spermatophyta</taxon>
        <taxon>Magnoliopsida</taxon>
        <taxon>Liliopsida</taxon>
        <taxon>Poales</taxon>
        <taxon>Poaceae</taxon>
        <taxon>PACMAD clade</taxon>
        <taxon>Panicoideae</taxon>
        <taxon>Andropogonodae</taxon>
        <taxon>Andropogoneae</taxon>
        <taxon>Sorghinae</taxon>
        <taxon>Sorghum</taxon>
    </lineage>
</organism>
<proteinExistence type="predicted"/>
<reference evidence="1" key="2">
    <citation type="submission" date="2020-10" db="EMBL/GenBank/DDBJ databases">
        <authorList>
            <person name="Cooper E.A."/>
            <person name="Brenton Z.W."/>
            <person name="Flinn B.S."/>
            <person name="Jenkins J."/>
            <person name="Shu S."/>
            <person name="Flowers D."/>
            <person name="Luo F."/>
            <person name="Wang Y."/>
            <person name="Xia P."/>
            <person name="Barry K."/>
            <person name="Daum C."/>
            <person name="Lipzen A."/>
            <person name="Yoshinaga Y."/>
            <person name="Schmutz J."/>
            <person name="Saski C."/>
            <person name="Vermerris W."/>
            <person name="Kresovich S."/>
        </authorList>
    </citation>
    <scope>NUCLEOTIDE SEQUENCE</scope>
</reference>